<evidence type="ECO:0000256" key="3">
    <source>
        <dbReference type="ARBA" id="ARBA00022448"/>
    </source>
</evidence>
<evidence type="ECO:0000256" key="4">
    <source>
        <dbReference type="ARBA" id="ARBA00022475"/>
    </source>
</evidence>
<evidence type="ECO:0000256" key="6">
    <source>
        <dbReference type="ARBA" id="ARBA00022692"/>
    </source>
</evidence>
<evidence type="ECO:0000259" key="12">
    <source>
        <dbReference type="PROSITE" id="PS52015"/>
    </source>
</evidence>
<comment type="similarity">
    <text evidence="2 10">Belongs to the TonB family.</text>
</comment>
<dbReference type="InterPro" id="IPR037682">
    <property type="entry name" value="TonB_C"/>
</dbReference>
<feature type="domain" description="TonB C-terminal" evidence="12">
    <location>
        <begin position="122"/>
        <end position="214"/>
    </location>
</feature>
<comment type="function">
    <text evidence="10">Interacts with outer membrane receptor proteins that carry out high-affinity binding and energy dependent uptake into the periplasmic space of specific substrates. It could act to transduce energy from the cytoplasmic membrane to specific energy-requiring processes in the outer membrane, resulting in the release into the periplasm of ligands bound by these outer membrane proteins.</text>
</comment>
<keyword evidence="5 10" id="KW-0997">Cell inner membrane</keyword>
<evidence type="ECO:0000256" key="5">
    <source>
        <dbReference type="ARBA" id="ARBA00022519"/>
    </source>
</evidence>
<evidence type="ECO:0000256" key="1">
    <source>
        <dbReference type="ARBA" id="ARBA00004383"/>
    </source>
</evidence>
<dbReference type="InterPro" id="IPR006260">
    <property type="entry name" value="TonB/TolA_C"/>
</dbReference>
<evidence type="ECO:0000256" key="2">
    <source>
        <dbReference type="ARBA" id="ARBA00006555"/>
    </source>
</evidence>
<evidence type="ECO:0000256" key="11">
    <source>
        <dbReference type="SAM" id="MobiDB-lite"/>
    </source>
</evidence>
<dbReference type="PROSITE" id="PS52015">
    <property type="entry name" value="TONB_CTD"/>
    <property type="match status" value="1"/>
</dbReference>
<dbReference type="PANTHER" id="PTHR33446">
    <property type="entry name" value="PROTEIN TONB-RELATED"/>
    <property type="match status" value="1"/>
</dbReference>
<proteinExistence type="inferred from homology"/>
<dbReference type="GO" id="GO:0005886">
    <property type="term" value="C:plasma membrane"/>
    <property type="evidence" value="ECO:0007669"/>
    <property type="project" value="UniProtKB-SubCell"/>
</dbReference>
<sequence>MNRSVYLPAVLFALLVNIGLFWAMQRMVTGESATLDRSVAEPLMVDFIRLKAEPPPPPPELLEEPDQPPPTASPSAPQPQRLTFKQPGNKLPNWDTPRIDIPLNIGSGPYLGAFRPPAMPVLPPSDPVPLVRFAPRYPQRALLRHVEGSVTLNFTITVDGSVSDPEVLKAEPVGYFEQAALRAIRRWKFQPKIEDGIAVSRPASQTIHFTMKKK</sequence>
<dbReference type="GO" id="GO:0015031">
    <property type="term" value="P:protein transport"/>
    <property type="evidence" value="ECO:0007669"/>
    <property type="project" value="UniProtKB-UniRule"/>
</dbReference>
<dbReference type="GO" id="GO:0015891">
    <property type="term" value="P:siderophore transport"/>
    <property type="evidence" value="ECO:0007669"/>
    <property type="project" value="InterPro"/>
</dbReference>
<dbReference type="Pfam" id="PF03544">
    <property type="entry name" value="TonB_C"/>
    <property type="match status" value="1"/>
</dbReference>
<organism evidence="13 14">
    <name type="scientific">endosymbiont of Escarpia spicata</name>
    <dbReference type="NCBI Taxonomy" id="2200908"/>
    <lineage>
        <taxon>Bacteria</taxon>
        <taxon>Pseudomonadati</taxon>
        <taxon>Pseudomonadota</taxon>
        <taxon>Gammaproteobacteria</taxon>
        <taxon>sulfur-oxidizing symbionts</taxon>
    </lineage>
</organism>
<evidence type="ECO:0000256" key="7">
    <source>
        <dbReference type="ARBA" id="ARBA00022927"/>
    </source>
</evidence>
<dbReference type="GO" id="GO:0055085">
    <property type="term" value="P:transmembrane transport"/>
    <property type="evidence" value="ECO:0007669"/>
    <property type="project" value="InterPro"/>
</dbReference>
<dbReference type="NCBIfam" id="TIGR01352">
    <property type="entry name" value="tonB_Cterm"/>
    <property type="match status" value="1"/>
</dbReference>
<evidence type="ECO:0000313" key="13">
    <source>
        <dbReference type="EMBL" id="RDH83638.1"/>
    </source>
</evidence>
<keyword evidence="6 10" id="KW-0812">Transmembrane</keyword>
<accession>A0A370DFE4</accession>
<name>A0A370DFE4_9GAMM</name>
<dbReference type="Proteomes" id="UP000254771">
    <property type="component" value="Unassembled WGS sequence"/>
</dbReference>
<keyword evidence="14" id="KW-1185">Reference proteome</keyword>
<dbReference type="AlphaFoldDB" id="A0A370DFE4"/>
<evidence type="ECO:0000313" key="14">
    <source>
        <dbReference type="Proteomes" id="UP000254771"/>
    </source>
</evidence>
<dbReference type="GO" id="GO:0030288">
    <property type="term" value="C:outer membrane-bounded periplasmic space"/>
    <property type="evidence" value="ECO:0007669"/>
    <property type="project" value="InterPro"/>
</dbReference>
<comment type="subcellular location">
    <subcellularLocation>
        <location evidence="1 10">Cell inner membrane</location>
        <topology evidence="1 10">Single-pass membrane protein</topology>
        <orientation evidence="1 10">Periplasmic side</orientation>
    </subcellularLocation>
</comment>
<keyword evidence="10" id="KW-0735">Signal-anchor</keyword>
<dbReference type="GO" id="GO:0031992">
    <property type="term" value="F:energy transducer activity"/>
    <property type="evidence" value="ECO:0007669"/>
    <property type="project" value="InterPro"/>
</dbReference>
<dbReference type="Gene3D" id="3.30.1150.10">
    <property type="match status" value="1"/>
</dbReference>
<dbReference type="InterPro" id="IPR051045">
    <property type="entry name" value="TonB-dependent_transducer"/>
</dbReference>
<feature type="region of interest" description="Disordered" evidence="11">
    <location>
        <begin position="54"/>
        <end position="94"/>
    </location>
</feature>
<dbReference type="EMBL" id="QFXE01000018">
    <property type="protein sequence ID" value="RDH83638.1"/>
    <property type="molecule type" value="Genomic_DNA"/>
</dbReference>
<keyword evidence="3 10" id="KW-0813">Transport</keyword>
<dbReference type="PRINTS" id="PR01374">
    <property type="entry name" value="TONBPROTEIN"/>
</dbReference>
<reference evidence="13 14" key="1">
    <citation type="journal article" date="2018" name="ISME J.">
        <title>Endosymbiont genomes yield clues of tubeworm success.</title>
        <authorList>
            <person name="Li Y."/>
            <person name="Liles M.R."/>
            <person name="Halanych K.M."/>
        </authorList>
    </citation>
    <scope>NUCLEOTIDE SEQUENCE [LARGE SCALE GENOMIC DNA]</scope>
    <source>
        <strain evidence="13">A1462</strain>
    </source>
</reference>
<gene>
    <name evidence="13" type="ORF">DIZ78_14135</name>
</gene>
<dbReference type="InterPro" id="IPR003538">
    <property type="entry name" value="TonB"/>
</dbReference>
<comment type="caution">
    <text evidence="13">The sequence shown here is derived from an EMBL/GenBank/DDBJ whole genome shotgun (WGS) entry which is preliminary data.</text>
</comment>
<keyword evidence="4 10" id="KW-1003">Cell membrane</keyword>
<keyword evidence="8 10" id="KW-1133">Transmembrane helix</keyword>
<keyword evidence="9 10" id="KW-0472">Membrane</keyword>
<evidence type="ECO:0000256" key="10">
    <source>
        <dbReference type="RuleBase" id="RU362123"/>
    </source>
</evidence>
<evidence type="ECO:0000256" key="8">
    <source>
        <dbReference type="ARBA" id="ARBA00022989"/>
    </source>
</evidence>
<keyword evidence="7 10" id="KW-0653">Protein transport</keyword>
<evidence type="ECO:0000256" key="9">
    <source>
        <dbReference type="ARBA" id="ARBA00023136"/>
    </source>
</evidence>
<dbReference type="SUPFAM" id="SSF74653">
    <property type="entry name" value="TolA/TonB C-terminal domain"/>
    <property type="match status" value="1"/>
</dbReference>
<feature type="transmembrane region" description="Helical" evidence="10">
    <location>
        <begin position="6"/>
        <end position="24"/>
    </location>
</feature>
<protein>
    <recommendedName>
        <fullName evidence="10">Protein TonB</fullName>
    </recommendedName>
</protein>